<feature type="transmembrane region" description="Helical" evidence="1">
    <location>
        <begin position="15"/>
        <end position="40"/>
    </location>
</feature>
<reference evidence="2 3" key="1">
    <citation type="submission" date="2020-02" db="EMBL/GenBank/DDBJ databases">
        <authorList>
            <person name="Subbiah M."/>
            <person name="Call D."/>
        </authorList>
    </citation>
    <scope>NUCLEOTIDE SEQUENCE [LARGE SCALE GENOMIC DNA]</scope>
    <source>
        <strain evidence="2 3">8375wB1</strain>
    </source>
</reference>
<keyword evidence="1" id="KW-1133">Transmembrane helix</keyword>
<organism evidence="2 3">
    <name type="scientific">Escherichia coli</name>
    <dbReference type="NCBI Taxonomy" id="562"/>
    <lineage>
        <taxon>Bacteria</taxon>
        <taxon>Pseudomonadati</taxon>
        <taxon>Pseudomonadota</taxon>
        <taxon>Gammaproteobacteria</taxon>
        <taxon>Enterobacterales</taxon>
        <taxon>Enterobacteriaceae</taxon>
        <taxon>Escherichia</taxon>
    </lineage>
</organism>
<protein>
    <submittedName>
        <fullName evidence="2">Uncharacterized protein</fullName>
    </submittedName>
</protein>
<proteinExistence type="predicted"/>
<sequence>MKNNNEYGFSLLETAISMLLSTLFIASVHIEVLSVIKLWVNTSTLIDIKDKIYQVEQNLIKCYRNHSGTCPQPEITRIQNKSNLSTKLNICITEEKENSSGVGVHIFASYVYTKNEDINNQLANNIIGGLSGFFVPGKGYQSSLNTWLIPENGICGSVINNHNRIFIYDYISLRG</sequence>
<keyword evidence="1" id="KW-0472">Membrane</keyword>
<evidence type="ECO:0000256" key="1">
    <source>
        <dbReference type="SAM" id="Phobius"/>
    </source>
</evidence>
<name>A0A8T6QEK5_ECOLX</name>
<gene>
    <name evidence="2" type="ORF">G3W53_22505</name>
</gene>
<evidence type="ECO:0000313" key="2">
    <source>
        <dbReference type="EMBL" id="NEN72831.1"/>
    </source>
</evidence>
<accession>A0A8T6QEK5</accession>
<dbReference type="AlphaFoldDB" id="A0A8T6QEK5"/>
<dbReference type="Proteomes" id="UP000471360">
    <property type="component" value="Unassembled WGS sequence"/>
</dbReference>
<evidence type="ECO:0000313" key="3">
    <source>
        <dbReference type="Proteomes" id="UP000471360"/>
    </source>
</evidence>
<dbReference type="EMBL" id="JAAGYP010000045">
    <property type="protein sequence ID" value="NEN72831.1"/>
    <property type="molecule type" value="Genomic_DNA"/>
</dbReference>
<keyword evidence="1" id="KW-0812">Transmembrane</keyword>
<comment type="caution">
    <text evidence="2">The sequence shown here is derived from an EMBL/GenBank/DDBJ whole genome shotgun (WGS) entry which is preliminary data.</text>
</comment>